<dbReference type="InterPro" id="IPR000674">
    <property type="entry name" value="Ald_Oxase/Xan_DH_a/b"/>
</dbReference>
<dbReference type="PANTHER" id="PTHR47495">
    <property type="entry name" value="ALDEHYDE DEHYDROGENASE"/>
    <property type="match status" value="1"/>
</dbReference>
<dbReference type="Pfam" id="PF20256">
    <property type="entry name" value="MoCoBD_2"/>
    <property type="match status" value="2"/>
</dbReference>
<keyword evidence="3" id="KW-1185">Reference proteome</keyword>
<accession>A0A1H7RYJ0</accession>
<dbReference type="AlphaFoldDB" id="A0A1H7RYJ0"/>
<dbReference type="Gene3D" id="3.90.1170.50">
    <property type="entry name" value="Aldehyde oxidase/xanthine dehydrogenase, a/b hammerhead"/>
    <property type="match status" value="1"/>
</dbReference>
<dbReference type="InterPro" id="IPR052516">
    <property type="entry name" value="N-heterocyclic_Hydroxylase"/>
</dbReference>
<feature type="domain" description="Aldehyde oxidase/xanthine dehydrogenase a/b hammerhead" evidence="1">
    <location>
        <begin position="205"/>
        <end position="283"/>
    </location>
</feature>
<protein>
    <submittedName>
        <fullName evidence="2">Isoquinoline 1-oxidoreductase, beta subunit</fullName>
    </submittedName>
</protein>
<dbReference type="InterPro" id="IPR012368">
    <property type="entry name" value="OxRdtase_Mopterin-bd_su_IorB"/>
</dbReference>
<dbReference type="PIRSF" id="PIRSF036389">
    <property type="entry name" value="IOR_B"/>
    <property type="match status" value="1"/>
</dbReference>
<gene>
    <name evidence="2" type="ORF">SAMN04488505_102771</name>
</gene>
<dbReference type="InterPro" id="IPR008274">
    <property type="entry name" value="AldOxase/xan_DH_MoCoBD1"/>
</dbReference>
<evidence type="ECO:0000313" key="3">
    <source>
        <dbReference type="Proteomes" id="UP000198984"/>
    </source>
</evidence>
<evidence type="ECO:0000259" key="1">
    <source>
        <dbReference type="SMART" id="SM01008"/>
    </source>
</evidence>
<reference evidence="2 3" key="1">
    <citation type="submission" date="2016-10" db="EMBL/GenBank/DDBJ databases">
        <authorList>
            <person name="de Groot N.N."/>
        </authorList>
    </citation>
    <scope>NUCLEOTIDE SEQUENCE [LARGE SCALE GENOMIC DNA]</scope>
    <source>
        <strain evidence="2 3">DSM 21039</strain>
    </source>
</reference>
<dbReference type="Proteomes" id="UP000198984">
    <property type="component" value="Unassembled WGS sequence"/>
</dbReference>
<dbReference type="STRING" id="573321.SAMN04488505_102771"/>
<dbReference type="Pfam" id="PF02738">
    <property type="entry name" value="MoCoBD_1"/>
    <property type="match status" value="1"/>
</dbReference>
<dbReference type="EMBL" id="FOBB01000002">
    <property type="protein sequence ID" value="SEL65391.1"/>
    <property type="molecule type" value="Genomic_DNA"/>
</dbReference>
<name>A0A1H7RYJ0_9BACT</name>
<dbReference type="PANTHER" id="PTHR47495:SF2">
    <property type="entry name" value="ALDEHYDE DEHYDROGENASE"/>
    <property type="match status" value="1"/>
</dbReference>
<dbReference type="SUPFAM" id="SSF56003">
    <property type="entry name" value="Molybdenum cofactor-binding domain"/>
    <property type="match status" value="2"/>
</dbReference>
<organism evidence="2 3">
    <name type="scientific">Chitinophaga rupis</name>
    <dbReference type="NCBI Taxonomy" id="573321"/>
    <lineage>
        <taxon>Bacteria</taxon>
        <taxon>Pseudomonadati</taxon>
        <taxon>Bacteroidota</taxon>
        <taxon>Chitinophagia</taxon>
        <taxon>Chitinophagales</taxon>
        <taxon>Chitinophagaceae</taxon>
        <taxon>Chitinophaga</taxon>
    </lineage>
</organism>
<dbReference type="PROSITE" id="PS51318">
    <property type="entry name" value="TAT"/>
    <property type="match status" value="1"/>
</dbReference>
<dbReference type="RefSeq" id="WP_089910630.1">
    <property type="nucleotide sequence ID" value="NZ_FOBB01000002.1"/>
</dbReference>
<sequence length="715" mass="78276">MSTSTINRRHFLKIGITAGGGLILGMEYLASCSPSGSNAPAAMQTLNAFIKIGTDGLVTIMAPNPEIGQGVKTSLPMIVAEELDVDWKNVIIEQAALDTDKYTRQVAGGSGSVRSSWDPFRQAGATGRQMLVNAAADKWKVDPNTCTTEAGMVHHKDSGKKISYGDLVEKAATMPVPKDVKLKDPKSFKIIGTRIGNYDTKAIITGKQKYGIDTKREGMLYATIIRPPAFGQTLESFNQDAARKYQGIKDVVSFDNKIAVLGRSTWEVMQAARSIKPVWKDDGTLESTADYKANFNKTLEQLPKESKRKDGNIKKGLAAGTKTFEATFECPFIPHNPMEPMNFFADVKADSVELYGPIQLPDKARNTIAEKFKIPKEKIKVGMTRMGGGFGRRLMTDFVEEAVAVSQLAKAPVNVIWKREDDMGGGFYRPMALYKYKAATDSNGKLIAWHHHSVGVTGNTAREDNFPAGAVPNLQVDTHEYKSPVTTGPWRAPIHNYIAFAEESFLDEIAHGVGKDPVAFRLELLEQAKAQPVGKMDYDPDRYAGVIKKVAQMANWGQPKPGVFQGISAHFSFQTYVAQVAEVSNVNGQWKINKIYCAVDCGTIINRSGAENQVEGAMIDGLGHAMFGELTLTKGKPDQTNYDRYRLIRMREAPPVEIAFIENNEKPTGLGEPALPPVAAAIGNAIFAATGHRLRSQPFMNSEAVFSVQKQQSEV</sequence>
<dbReference type="GO" id="GO:0016491">
    <property type="term" value="F:oxidoreductase activity"/>
    <property type="evidence" value="ECO:0007669"/>
    <property type="project" value="InterPro"/>
</dbReference>
<dbReference type="InterPro" id="IPR046867">
    <property type="entry name" value="AldOxase/xan_DH_MoCoBD2"/>
</dbReference>
<dbReference type="InterPro" id="IPR037165">
    <property type="entry name" value="AldOxase/xan_DH_Mopterin-bd_sf"/>
</dbReference>
<dbReference type="SMART" id="SM01008">
    <property type="entry name" value="Ald_Xan_dh_C"/>
    <property type="match status" value="1"/>
</dbReference>
<dbReference type="InterPro" id="IPR006311">
    <property type="entry name" value="TAT_signal"/>
</dbReference>
<proteinExistence type="predicted"/>
<dbReference type="Gene3D" id="3.30.365.10">
    <property type="entry name" value="Aldehyde oxidase/xanthine dehydrogenase, molybdopterin binding domain"/>
    <property type="match status" value="4"/>
</dbReference>
<evidence type="ECO:0000313" key="2">
    <source>
        <dbReference type="EMBL" id="SEL65391.1"/>
    </source>
</evidence>
<dbReference type="OrthoDB" id="9767994at2"/>